<dbReference type="PANTHER" id="PTHR45772:SF2">
    <property type="entry name" value="ABC TRANSPORTER ATP-BINDING PROTEIN"/>
    <property type="match status" value="1"/>
</dbReference>
<feature type="domain" description="ABC transporter" evidence="4">
    <location>
        <begin position="6"/>
        <end position="247"/>
    </location>
</feature>
<keyword evidence="2" id="KW-0547">Nucleotide-binding</keyword>
<gene>
    <name evidence="5" type="ORF">R1523_14685</name>
</gene>
<proteinExistence type="predicted"/>
<dbReference type="Gene3D" id="3.40.50.300">
    <property type="entry name" value="P-loop containing nucleotide triphosphate hydrolases"/>
    <property type="match status" value="1"/>
</dbReference>
<dbReference type="SMART" id="SM00382">
    <property type="entry name" value="AAA"/>
    <property type="match status" value="1"/>
</dbReference>
<name>A0ABU3YM88_9HYPH</name>
<dbReference type="GO" id="GO:0005524">
    <property type="term" value="F:ATP binding"/>
    <property type="evidence" value="ECO:0007669"/>
    <property type="project" value="UniProtKB-KW"/>
</dbReference>
<keyword evidence="6" id="KW-1185">Reference proteome</keyword>
<dbReference type="InterPro" id="IPR003593">
    <property type="entry name" value="AAA+_ATPase"/>
</dbReference>
<protein>
    <submittedName>
        <fullName evidence="5">ABC transporter ATP-binding protein</fullName>
    </submittedName>
</protein>
<sequence>MTAHALETTHLNKMFGALKATTDVSFRLEKGARHALIGPNGAGKTTFINLLTGVLPPSSGDILLNGESIASVRREGRVRRGMVRTFQINQLFSGLSVIESLALVISERRGRGWNWFRPAAALADIDREISVLLRDFGLDAVFDQPCSALPYGKQRLLEIALAIACRPQVLLLDEPAAGVPEADRKEVMARIAALPSDVSILLIEHDMDLVFNFANRISVLVAGALFAEGSVEQISRDQRVKEVYLGGAGHD</sequence>
<dbReference type="EMBL" id="JAWJWI010000006">
    <property type="protein sequence ID" value="MDV4186747.1"/>
    <property type="molecule type" value="Genomic_DNA"/>
</dbReference>
<dbReference type="PANTHER" id="PTHR45772">
    <property type="entry name" value="CONSERVED COMPONENT OF ABC TRANSPORTER FOR NATURAL AMINO ACIDS-RELATED"/>
    <property type="match status" value="1"/>
</dbReference>
<accession>A0ABU3YM88</accession>
<evidence type="ECO:0000259" key="4">
    <source>
        <dbReference type="PROSITE" id="PS50893"/>
    </source>
</evidence>
<evidence type="ECO:0000256" key="1">
    <source>
        <dbReference type="ARBA" id="ARBA00022448"/>
    </source>
</evidence>
<evidence type="ECO:0000256" key="3">
    <source>
        <dbReference type="ARBA" id="ARBA00022840"/>
    </source>
</evidence>
<dbReference type="InterPro" id="IPR051120">
    <property type="entry name" value="ABC_AA/LPS_Transport"/>
</dbReference>
<evidence type="ECO:0000256" key="2">
    <source>
        <dbReference type="ARBA" id="ARBA00022741"/>
    </source>
</evidence>
<evidence type="ECO:0000313" key="6">
    <source>
        <dbReference type="Proteomes" id="UP001187203"/>
    </source>
</evidence>
<dbReference type="InterPro" id="IPR032823">
    <property type="entry name" value="BCA_ABC_TP_C"/>
</dbReference>
<dbReference type="RefSeq" id="WP_317276301.1">
    <property type="nucleotide sequence ID" value="NZ_JAWJWH010000006.1"/>
</dbReference>
<dbReference type="PROSITE" id="PS50893">
    <property type="entry name" value="ABC_TRANSPORTER_2"/>
    <property type="match status" value="1"/>
</dbReference>
<organism evidence="5 6">
    <name type="scientific">Rhizobium brockwellii</name>
    <dbReference type="NCBI Taxonomy" id="3019932"/>
    <lineage>
        <taxon>Bacteria</taxon>
        <taxon>Pseudomonadati</taxon>
        <taxon>Pseudomonadota</taxon>
        <taxon>Alphaproteobacteria</taxon>
        <taxon>Hyphomicrobiales</taxon>
        <taxon>Rhizobiaceae</taxon>
        <taxon>Rhizobium/Agrobacterium group</taxon>
        <taxon>Rhizobium</taxon>
    </lineage>
</organism>
<dbReference type="InterPro" id="IPR003439">
    <property type="entry name" value="ABC_transporter-like_ATP-bd"/>
</dbReference>
<dbReference type="Proteomes" id="UP001187203">
    <property type="component" value="Unassembled WGS sequence"/>
</dbReference>
<comment type="caution">
    <text evidence="5">The sequence shown here is derived from an EMBL/GenBank/DDBJ whole genome shotgun (WGS) entry which is preliminary data.</text>
</comment>
<keyword evidence="1" id="KW-0813">Transport</keyword>
<dbReference type="CDD" id="cd03219">
    <property type="entry name" value="ABC_Mj1267_LivG_branched"/>
    <property type="match status" value="1"/>
</dbReference>
<reference evidence="6" key="1">
    <citation type="journal article" date="2023" name="Int. J. Mol. Sci.">
        <title>Genomic and Metabolic Characterization of Plant Growth-Promoting Rhizobacteria Isolated from Nodules of Clovers Grown in Non-Farmed Soil.</title>
        <authorList>
            <person name="Wojcik M."/>
            <person name="Koper P."/>
            <person name="Zebracki K."/>
            <person name="Marczak M."/>
            <person name="Mazur A."/>
        </authorList>
    </citation>
    <scope>NUCLEOTIDE SEQUENCE [LARGE SCALE GENOMIC DNA]</scope>
    <source>
        <strain evidence="6">KB12</strain>
    </source>
</reference>
<evidence type="ECO:0000313" key="5">
    <source>
        <dbReference type="EMBL" id="MDV4186747.1"/>
    </source>
</evidence>
<dbReference type="SUPFAM" id="SSF52540">
    <property type="entry name" value="P-loop containing nucleoside triphosphate hydrolases"/>
    <property type="match status" value="1"/>
</dbReference>
<dbReference type="InterPro" id="IPR027417">
    <property type="entry name" value="P-loop_NTPase"/>
</dbReference>
<dbReference type="Pfam" id="PF12399">
    <property type="entry name" value="BCA_ABC_TP_C"/>
    <property type="match status" value="1"/>
</dbReference>
<dbReference type="Pfam" id="PF00005">
    <property type="entry name" value="ABC_tran"/>
    <property type="match status" value="1"/>
</dbReference>
<keyword evidence="3 5" id="KW-0067">ATP-binding</keyword>